<evidence type="ECO:0000313" key="1">
    <source>
        <dbReference type="EMBL" id="KAH6936709.1"/>
    </source>
</evidence>
<sequence>MRSRVLEMFQHAYDGYMKYAYPYDELRPLSCDGVDTWGSFSLTLIDALDTLAIMGNYTEFRKVAAMIAENINFNININVSVFETNIRVVGGLLSAHLLSRKAQMPLEPGWPCSGPLLRLAEDVATRLLPAFDTKTGMPYGTVNLMNGVPLGETSITCTAGVGTFLVEFATLSRLTGNPVFEQVALRALRALWKARTSIGLVGNHIDVQLGIWTATDSGIGAGVDSYYEYLVKGAIMLQKPELMRMFKEYEKTISKYMKRDDWYFWVENSSGKVTMPVFQSLEAFWPGLLSLYNYHQIWREYGFTPEFYEVVHGRAHPKRDGYPLRPELVESLVYLYQATKDPHFLEIGVDILESIRHSAKTECGYATIKKVGDHTLEDRMESFFLAETTKYLYLLFTPDHFIHNNGSSAEIIQTSSGECVIDTGAYVFNTEAHPVDVAAVHCCSMDKALEDQALRDFAKEFDLSKLLLDEHRDDFIKPLRVGENTGDREDAFDNEKSQCVESKMDKKLPSTPSTPPSLPARDPTSFYTDLSSGKAEGETVVSGDVQIDDKEVVQEDKSDNVDARMFSFLSTDSEVDDNEENSVSGEAEGSYSPNLSGAGSLDEVIENDRKMTDAALEASSHKSHIPSNLGGETGDLTQDAAAELPHSTKSHAAEIGHVDELQAELLQTAVSTDATVDPSEDESADDIVRDEDEFDDEMEEYLSSHASVEGDDSEPVDNSQPTEHTTELNPSEHVSTLQDVNNGSQEAVQTTTQVPNVIGESGVIDFVKSNNAKDGAEVSEFSRQDKERHVQNNPSGAVGSNSSDGPNTSTSTTVNTGVGWKSEVKEVRLAPGEEEEVIIGDGNMSETKISSEGASQSVNLLQQAIQEAFSKQSSAKTEDSEHCVKKPAKGMNGWLMLMCPSQPFTSRLAFRGEMFNLLEPILLLGKERFAGVDIRIRVKGGGNVAQIYAIRQAISKALVAYYQKYVDEQSKKEIKDTLIQYDRTLLVADPRRCEPKKFGGPGARARYQKSYR</sequence>
<gene>
    <name evidence="1" type="ORF">HPB50_020913</name>
</gene>
<accession>A0ACB7SSH0</accession>
<dbReference type="EMBL" id="CM023483">
    <property type="protein sequence ID" value="KAH6936709.1"/>
    <property type="molecule type" value="Genomic_DNA"/>
</dbReference>
<comment type="caution">
    <text evidence="1">The sequence shown here is derived from an EMBL/GenBank/DDBJ whole genome shotgun (WGS) entry which is preliminary data.</text>
</comment>
<keyword evidence="2" id="KW-1185">Reference proteome</keyword>
<protein>
    <submittedName>
        <fullName evidence="1">Uncharacterized protein</fullName>
    </submittedName>
</protein>
<name>A0ACB7SSH0_HYAAI</name>
<evidence type="ECO:0000313" key="2">
    <source>
        <dbReference type="Proteomes" id="UP000821845"/>
    </source>
</evidence>
<organism evidence="1 2">
    <name type="scientific">Hyalomma asiaticum</name>
    <name type="common">Tick</name>
    <dbReference type="NCBI Taxonomy" id="266040"/>
    <lineage>
        <taxon>Eukaryota</taxon>
        <taxon>Metazoa</taxon>
        <taxon>Ecdysozoa</taxon>
        <taxon>Arthropoda</taxon>
        <taxon>Chelicerata</taxon>
        <taxon>Arachnida</taxon>
        <taxon>Acari</taxon>
        <taxon>Parasitiformes</taxon>
        <taxon>Ixodida</taxon>
        <taxon>Ixodoidea</taxon>
        <taxon>Ixodidae</taxon>
        <taxon>Hyalomminae</taxon>
        <taxon>Hyalomma</taxon>
    </lineage>
</organism>
<proteinExistence type="predicted"/>
<reference evidence="1" key="1">
    <citation type="submission" date="2020-05" db="EMBL/GenBank/DDBJ databases">
        <title>Large-scale comparative analyses of tick genomes elucidate their genetic diversity and vector capacities.</title>
        <authorList>
            <person name="Jia N."/>
            <person name="Wang J."/>
            <person name="Shi W."/>
            <person name="Du L."/>
            <person name="Sun Y."/>
            <person name="Zhan W."/>
            <person name="Jiang J."/>
            <person name="Wang Q."/>
            <person name="Zhang B."/>
            <person name="Ji P."/>
            <person name="Sakyi L.B."/>
            <person name="Cui X."/>
            <person name="Yuan T."/>
            <person name="Jiang B."/>
            <person name="Yang W."/>
            <person name="Lam T.T.-Y."/>
            <person name="Chang Q."/>
            <person name="Ding S."/>
            <person name="Wang X."/>
            <person name="Zhu J."/>
            <person name="Ruan X."/>
            <person name="Zhao L."/>
            <person name="Wei J."/>
            <person name="Que T."/>
            <person name="Du C."/>
            <person name="Cheng J."/>
            <person name="Dai P."/>
            <person name="Han X."/>
            <person name="Huang E."/>
            <person name="Gao Y."/>
            <person name="Liu J."/>
            <person name="Shao H."/>
            <person name="Ye R."/>
            <person name="Li L."/>
            <person name="Wei W."/>
            <person name="Wang X."/>
            <person name="Wang C."/>
            <person name="Yang T."/>
            <person name="Huo Q."/>
            <person name="Li W."/>
            <person name="Guo W."/>
            <person name="Chen H."/>
            <person name="Zhou L."/>
            <person name="Ni X."/>
            <person name="Tian J."/>
            <person name="Zhou Y."/>
            <person name="Sheng Y."/>
            <person name="Liu T."/>
            <person name="Pan Y."/>
            <person name="Xia L."/>
            <person name="Li J."/>
            <person name="Zhao F."/>
            <person name="Cao W."/>
        </authorList>
    </citation>
    <scope>NUCLEOTIDE SEQUENCE</scope>
    <source>
        <strain evidence="1">Hyas-2018</strain>
    </source>
</reference>
<dbReference type="Proteomes" id="UP000821845">
    <property type="component" value="Chromosome 3"/>
</dbReference>